<dbReference type="Proteomes" id="UP001212997">
    <property type="component" value="Unassembled WGS sequence"/>
</dbReference>
<protein>
    <submittedName>
        <fullName evidence="1">Uncharacterized protein</fullName>
    </submittedName>
</protein>
<reference evidence="1" key="1">
    <citation type="submission" date="2022-07" db="EMBL/GenBank/DDBJ databases">
        <title>Genome Sequence of Physisporinus lineatus.</title>
        <authorList>
            <person name="Buettner E."/>
        </authorList>
    </citation>
    <scope>NUCLEOTIDE SEQUENCE</scope>
    <source>
        <strain evidence="1">VT162</strain>
    </source>
</reference>
<dbReference type="AlphaFoldDB" id="A0AAD5USA8"/>
<name>A0AAD5USA8_9APHY</name>
<proteinExistence type="predicted"/>
<gene>
    <name evidence="1" type="ORF">NLI96_g12042</name>
</gene>
<comment type="caution">
    <text evidence="1">The sequence shown here is derived from an EMBL/GenBank/DDBJ whole genome shotgun (WGS) entry which is preliminary data.</text>
</comment>
<accession>A0AAD5USA8</accession>
<dbReference type="EMBL" id="JANAWD010000909">
    <property type="protein sequence ID" value="KAJ3475136.1"/>
    <property type="molecule type" value="Genomic_DNA"/>
</dbReference>
<evidence type="ECO:0000313" key="2">
    <source>
        <dbReference type="Proteomes" id="UP001212997"/>
    </source>
</evidence>
<organism evidence="1 2">
    <name type="scientific">Meripilus lineatus</name>
    <dbReference type="NCBI Taxonomy" id="2056292"/>
    <lineage>
        <taxon>Eukaryota</taxon>
        <taxon>Fungi</taxon>
        <taxon>Dikarya</taxon>
        <taxon>Basidiomycota</taxon>
        <taxon>Agaricomycotina</taxon>
        <taxon>Agaricomycetes</taxon>
        <taxon>Polyporales</taxon>
        <taxon>Meripilaceae</taxon>
        <taxon>Meripilus</taxon>
    </lineage>
</organism>
<sequence>MNDQLAPRLNLDIFQLTYDLIRRRRDVSALMRTCKALYRAGIPPLLRFSVTVHMDTTSAKKVESFTSFMLSENWSSLRFLSLRSLGLKVSDPPKQYEVQAQELAIIFKHAIHLQVLGLCWADELLVAYPNVFHSIASLPGLQELVIQEGGSLTMNIVSAIHSPIKAIKLVLHPGSQPNFPDPLVHFGHLGSTLVSLSLHRVDLRDRQVRLPSIRYLTIETSQNIQSAVLIRAFPNLSILITDTTTPLFPRDISTASSMHQTNSTELSTLGHQWNNPLHKLGGQVLRLFSLGLATRVHYLRVHCVNDFNCGIFCKLLDTHRPKIVSVDIRPFSGFFAHNDTGNFFESIFLSILPSCTHLKLNLVVSRKSIVDLYSALRLSLGDLPAPYLCITITMDDAISMDLELIQGLGAWFRRGTPRRFEPYILAVARNAPHLKRIGHVVEKSDGARVRTFWDIVRERTENGEMR</sequence>
<keyword evidence="2" id="KW-1185">Reference proteome</keyword>
<evidence type="ECO:0000313" key="1">
    <source>
        <dbReference type="EMBL" id="KAJ3475136.1"/>
    </source>
</evidence>